<feature type="coiled-coil region" evidence="5">
    <location>
        <begin position="365"/>
        <end position="406"/>
    </location>
</feature>
<dbReference type="VEuPathDB" id="GiardiaDB:GMRT_12113"/>
<keyword evidence="1" id="KW-0479">Metal-binding</keyword>
<gene>
    <name evidence="7" type="ORF">GMRT_12113</name>
</gene>
<reference evidence="7 8" key="1">
    <citation type="submission" date="2019-05" db="EMBL/GenBank/DDBJ databases">
        <title>The compact genome of Giardia muris reveals important steps in the evolution of intestinal protozoan parasites.</title>
        <authorList>
            <person name="Xu F."/>
            <person name="Jimenez-Gonzalez A."/>
            <person name="Einarsson E."/>
            <person name="Astvaldsson A."/>
            <person name="Peirasmaki D."/>
            <person name="Eckmann L."/>
            <person name="Andersson J.O."/>
            <person name="Svard S.G."/>
            <person name="Jerlstrom-Hultqvist J."/>
        </authorList>
    </citation>
    <scope>NUCLEOTIDE SEQUENCE [LARGE SCALE GENOMIC DNA]</scope>
    <source>
        <strain evidence="7 8">Roberts-Thomson</strain>
    </source>
</reference>
<dbReference type="EMBL" id="VDLU01000004">
    <property type="protein sequence ID" value="TNJ26907.1"/>
    <property type="molecule type" value="Genomic_DNA"/>
</dbReference>
<name>A0A4Z1T1S0_GIAMU</name>
<feature type="coiled-coil region" evidence="5">
    <location>
        <begin position="469"/>
        <end position="517"/>
    </location>
</feature>
<comment type="caution">
    <text evidence="7">The sequence shown here is derived from an EMBL/GenBank/DDBJ whole genome shotgun (WGS) entry which is preliminary data.</text>
</comment>
<evidence type="ECO:0000256" key="1">
    <source>
        <dbReference type="ARBA" id="ARBA00022723"/>
    </source>
</evidence>
<dbReference type="Proteomes" id="UP000315496">
    <property type="component" value="Chromosome 4"/>
</dbReference>
<evidence type="ECO:0000256" key="2">
    <source>
        <dbReference type="ARBA" id="ARBA00022771"/>
    </source>
</evidence>
<dbReference type="GO" id="GO:0008270">
    <property type="term" value="F:zinc ion binding"/>
    <property type="evidence" value="ECO:0007669"/>
    <property type="project" value="UniProtKB-KW"/>
</dbReference>
<dbReference type="InterPro" id="IPR017907">
    <property type="entry name" value="Znf_RING_CS"/>
</dbReference>
<dbReference type="InterPro" id="IPR001841">
    <property type="entry name" value="Znf_RING"/>
</dbReference>
<dbReference type="OrthoDB" id="1305878at2759"/>
<dbReference type="PROSITE" id="PS50089">
    <property type="entry name" value="ZF_RING_2"/>
    <property type="match status" value="1"/>
</dbReference>
<proteinExistence type="predicted"/>
<organism evidence="7 8">
    <name type="scientific">Giardia muris</name>
    <dbReference type="NCBI Taxonomy" id="5742"/>
    <lineage>
        <taxon>Eukaryota</taxon>
        <taxon>Metamonada</taxon>
        <taxon>Diplomonadida</taxon>
        <taxon>Hexamitidae</taxon>
        <taxon>Giardiinae</taxon>
        <taxon>Giardia</taxon>
    </lineage>
</organism>
<evidence type="ECO:0000256" key="4">
    <source>
        <dbReference type="PROSITE-ProRule" id="PRU00175"/>
    </source>
</evidence>
<keyword evidence="8" id="KW-1185">Reference proteome</keyword>
<evidence type="ECO:0000256" key="3">
    <source>
        <dbReference type="ARBA" id="ARBA00022833"/>
    </source>
</evidence>
<keyword evidence="3" id="KW-0862">Zinc</keyword>
<dbReference type="SUPFAM" id="SSF57850">
    <property type="entry name" value="RING/U-box"/>
    <property type="match status" value="1"/>
</dbReference>
<accession>A0A4Z1T1S0</accession>
<dbReference type="InterPro" id="IPR013083">
    <property type="entry name" value="Znf_RING/FYVE/PHD"/>
</dbReference>
<keyword evidence="2 4" id="KW-0863">Zinc-finger</keyword>
<keyword evidence="5" id="KW-0175">Coiled coil</keyword>
<dbReference type="Gene3D" id="3.30.40.10">
    <property type="entry name" value="Zinc/RING finger domain, C3HC4 (zinc finger)"/>
    <property type="match status" value="1"/>
</dbReference>
<evidence type="ECO:0000256" key="5">
    <source>
        <dbReference type="SAM" id="Coils"/>
    </source>
</evidence>
<dbReference type="AlphaFoldDB" id="A0A4Z1T1S0"/>
<evidence type="ECO:0000259" key="6">
    <source>
        <dbReference type="PROSITE" id="PS50089"/>
    </source>
</evidence>
<evidence type="ECO:0000313" key="8">
    <source>
        <dbReference type="Proteomes" id="UP000315496"/>
    </source>
</evidence>
<sequence length="711" mass="80220">MQSSEVLTELRLPLTPHAETNLIQTVIMKATGAIRVFDVDYTLISRLDAFFGLCLHLIAQRKLYPCLLLPMDPLTQYVPGGLHLLLSNEDALPANDPTRCGSCAEVMSLPIALYPCEHLICTTCLERGLSSDFCELRCPVCQKGVILALVDAERLDAIQSQAIVTCPYAIDSGRCNFLNTLFSLYNSHLFVCPHKRPPRPEARSRLLTSLARSSDLHLSENSTIQPYSAILSLIRESVHDQLPLDRHSPRVEERSEVEHPSDDFTDTFGDKILQVCLHTKTDQDYILNGVNETNESLTQIKYFLGELTGTMSRFLRGKSLCSSCKQMYVDSSTGATTELQSASHLSTASEVTSFDASRMHGPEVCRNLMNRIDVLEGELREKTDQLRVLQERLTEYEEREKRLRLDRSEKVPEDVDRSQHQLPSLLVDDTLPNLGELTTVLEDANLSSDKLAHIRTELMRREATVVGMIREAENKYDALQRSLAELQKSNIIHISESRKLTEKNRVLTDQLSRLQGERDSLYTQLEVGSGLSSEAFRKQYLEYQALKDKLGRIAREYSALAEGMNSPVDTPSKHSTVTSALPEITTISLIRYILNPTPVPDSSVPFAIFANECRRRVKVGVNFAEDKEKRLRSFMELFGMLRRFYMTDFTRIRIDDFLAGFEVTGTPSGESYGVSARLDLLRQIEGLNHENAELRHALGDVASRRMLEQEA</sequence>
<feature type="domain" description="RING-type" evidence="6">
    <location>
        <begin position="100"/>
        <end position="142"/>
    </location>
</feature>
<evidence type="ECO:0000313" key="7">
    <source>
        <dbReference type="EMBL" id="TNJ26907.1"/>
    </source>
</evidence>
<dbReference type="PROSITE" id="PS00518">
    <property type="entry name" value="ZF_RING_1"/>
    <property type="match status" value="1"/>
</dbReference>
<protein>
    <recommendedName>
        <fullName evidence="6">RING-type domain-containing protein</fullName>
    </recommendedName>
</protein>